<protein>
    <submittedName>
        <fullName evidence="8">Integrase</fullName>
    </submittedName>
</protein>
<dbReference type="GO" id="GO:0015074">
    <property type="term" value="P:DNA integration"/>
    <property type="evidence" value="ECO:0007669"/>
    <property type="project" value="UniProtKB-KW"/>
</dbReference>
<evidence type="ECO:0000256" key="2">
    <source>
        <dbReference type="ARBA" id="ARBA00022908"/>
    </source>
</evidence>
<dbReference type="SUPFAM" id="SSF56349">
    <property type="entry name" value="DNA breaking-rejoining enzymes"/>
    <property type="match status" value="1"/>
</dbReference>
<name>A0A3P3VZS5_9FLAO</name>
<keyword evidence="3 5" id="KW-0238">DNA-binding</keyword>
<evidence type="ECO:0000259" key="6">
    <source>
        <dbReference type="PROSITE" id="PS51898"/>
    </source>
</evidence>
<reference evidence="8 9" key="1">
    <citation type="submission" date="2018-11" db="EMBL/GenBank/DDBJ databases">
        <title>Flavobacterium sp. nov., YIM 102701-2 draft genome.</title>
        <authorList>
            <person name="Li G."/>
            <person name="Jiang Y."/>
        </authorList>
    </citation>
    <scope>NUCLEOTIDE SEQUENCE [LARGE SCALE GENOMIC DNA]</scope>
    <source>
        <strain evidence="8 9">YIM 102701-2</strain>
    </source>
</reference>
<keyword evidence="9" id="KW-1185">Reference proteome</keyword>
<dbReference type="PANTHER" id="PTHR30349:SF41">
    <property type="entry name" value="INTEGRASE_RECOMBINASE PROTEIN MJ0367-RELATED"/>
    <property type="match status" value="1"/>
</dbReference>
<feature type="domain" description="Tyr recombinase" evidence="6">
    <location>
        <begin position="181"/>
        <end position="353"/>
    </location>
</feature>
<dbReference type="Gene3D" id="1.10.150.130">
    <property type="match status" value="1"/>
</dbReference>
<dbReference type="InterPro" id="IPR010998">
    <property type="entry name" value="Integrase_recombinase_N"/>
</dbReference>
<evidence type="ECO:0000256" key="5">
    <source>
        <dbReference type="PROSITE-ProRule" id="PRU01248"/>
    </source>
</evidence>
<comment type="caution">
    <text evidence="8">The sequence shown here is derived from an EMBL/GenBank/DDBJ whole genome shotgun (WGS) entry which is preliminary data.</text>
</comment>
<dbReference type="RefSeq" id="WP_125020100.1">
    <property type="nucleotide sequence ID" value="NZ_RQVQ01000048.1"/>
</dbReference>
<evidence type="ECO:0000256" key="3">
    <source>
        <dbReference type="ARBA" id="ARBA00023125"/>
    </source>
</evidence>
<evidence type="ECO:0000313" key="8">
    <source>
        <dbReference type="EMBL" id="RRJ87747.1"/>
    </source>
</evidence>
<feature type="domain" description="Core-binding (CB)" evidence="7">
    <location>
        <begin position="81"/>
        <end position="164"/>
    </location>
</feature>
<gene>
    <name evidence="8" type="ORF">EG240_14635</name>
</gene>
<dbReference type="InterPro" id="IPR044068">
    <property type="entry name" value="CB"/>
</dbReference>
<accession>A0A3P3VZS5</accession>
<dbReference type="AlphaFoldDB" id="A0A3P3VZS5"/>
<dbReference type="Pfam" id="PF00589">
    <property type="entry name" value="Phage_integrase"/>
    <property type="match status" value="1"/>
</dbReference>
<dbReference type="PANTHER" id="PTHR30349">
    <property type="entry name" value="PHAGE INTEGRASE-RELATED"/>
    <property type="match status" value="1"/>
</dbReference>
<evidence type="ECO:0000313" key="9">
    <source>
        <dbReference type="Proteomes" id="UP000275719"/>
    </source>
</evidence>
<sequence>MIEFFLNIKVFEGEHREKNVLWIRMPNNQFFKDFLKSNLPTARWSNTFKCWYVLDSSANRNFLQIEPKKYDGKSLYDKIHPINHFQLKRFIEQLRLKAYSESTIKTYTVEFAQWLYALKDFPVLNSNSEQLRSYLLYCITELKLSENQIHSRLNALKFYYEKVLMQESFFFDIPRPKKVSSLPKVFSTNEIKRLFQVTTNLKHLLILKMGYGLGLRVSEIAALKIGNIDSDRMLVHIQDAKGKKDRYVPLPHTILEELRTFYKEYKPVVYLFETRPKNAISVRTIQMIFKIAKDKANIKKTVGVHGLRHSYATHLLEYGTDMSIIQKLLGHNSVKTTTVYAKVTNTIFSKIKSPLDEL</sequence>
<dbReference type="PROSITE" id="PS51898">
    <property type="entry name" value="TYR_RECOMBINASE"/>
    <property type="match status" value="1"/>
</dbReference>
<dbReference type="OrthoDB" id="9801717at2"/>
<evidence type="ECO:0000256" key="4">
    <source>
        <dbReference type="ARBA" id="ARBA00023172"/>
    </source>
</evidence>
<dbReference type="EMBL" id="RQVQ01000048">
    <property type="protein sequence ID" value="RRJ87747.1"/>
    <property type="molecule type" value="Genomic_DNA"/>
</dbReference>
<dbReference type="GO" id="GO:0003677">
    <property type="term" value="F:DNA binding"/>
    <property type="evidence" value="ECO:0007669"/>
    <property type="project" value="UniProtKB-UniRule"/>
</dbReference>
<dbReference type="InterPro" id="IPR004107">
    <property type="entry name" value="Integrase_SAM-like_N"/>
</dbReference>
<dbReference type="PROSITE" id="PS51900">
    <property type="entry name" value="CB"/>
    <property type="match status" value="1"/>
</dbReference>
<dbReference type="InterPro" id="IPR011010">
    <property type="entry name" value="DNA_brk_join_enz"/>
</dbReference>
<keyword evidence="2" id="KW-0229">DNA integration</keyword>
<dbReference type="Proteomes" id="UP000275719">
    <property type="component" value="Unassembled WGS sequence"/>
</dbReference>
<keyword evidence="4" id="KW-0233">DNA recombination</keyword>
<evidence type="ECO:0000256" key="1">
    <source>
        <dbReference type="ARBA" id="ARBA00008857"/>
    </source>
</evidence>
<dbReference type="InterPro" id="IPR013762">
    <property type="entry name" value="Integrase-like_cat_sf"/>
</dbReference>
<dbReference type="InterPro" id="IPR002104">
    <property type="entry name" value="Integrase_catalytic"/>
</dbReference>
<dbReference type="GO" id="GO:0006310">
    <property type="term" value="P:DNA recombination"/>
    <property type="evidence" value="ECO:0007669"/>
    <property type="project" value="UniProtKB-KW"/>
</dbReference>
<dbReference type="Gene3D" id="1.10.443.10">
    <property type="entry name" value="Intergrase catalytic core"/>
    <property type="match status" value="1"/>
</dbReference>
<organism evidence="8 9">
    <name type="scientific">Paenimyroides tangerinum</name>
    <dbReference type="NCBI Taxonomy" id="2488728"/>
    <lineage>
        <taxon>Bacteria</taxon>
        <taxon>Pseudomonadati</taxon>
        <taxon>Bacteroidota</taxon>
        <taxon>Flavobacteriia</taxon>
        <taxon>Flavobacteriales</taxon>
        <taxon>Flavobacteriaceae</taxon>
        <taxon>Paenimyroides</taxon>
    </lineage>
</organism>
<dbReference type="InterPro" id="IPR050090">
    <property type="entry name" value="Tyrosine_recombinase_XerCD"/>
</dbReference>
<proteinExistence type="inferred from homology"/>
<dbReference type="Pfam" id="PF13495">
    <property type="entry name" value="Phage_int_SAM_4"/>
    <property type="match status" value="1"/>
</dbReference>
<evidence type="ECO:0000259" key="7">
    <source>
        <dbReference type="PROSITE" id="PS51900"/>
    </source>
</evidence>
<comment type="similarity">
    <text evidence="1">Belongs to the 'phage' integrase family.</text>
</comment>